<dbReference type="InterPro" id="IPR051792">
    <property type="entry name" value="GGT_bact"/>
</dbReference>
<gene>
    <name evidence="11" type="primary">ggt</name>
    <name evidence="11" type="ORF">IT775_11160</name>
</gene>
<feature type="chain" id="PRO_5046584122" description="Glutathione hydrolase proenzyme" evidence="10">
    <location>
        <begin position="26"/>
        <end position="599"/>
    </location>
</feature>
<dbReference type="EC" id="3.4.19.13" evidence="9"/>
<dbReference type="InterPro" id="IPR000101">
    <property type="entry name" value="GGT_peptidase"/>
</dbReference>
<dbReference type="InterPro" id="IPR043138">
    <property type="entry name" value="GGT_lsub"/>
</dbReference>
<comment type="subunit">
    <text evidence="9">This enzyme consists of two polypeptide chains, which are synthesized in precursor form from a single polypeptide.</text>
</comment>
<evidence type="ECO:0000256" key="10">
    <source>
        <dbReference type="SAM" id="SignalP"/>
    </source>
</evidence>
<evidence type="ECO:0000256" key="5">
    <source>
        <dbReference type="ARBA" id="ARBA00022801"/>
    </source>
</evidence>
<keyword evidence="10" id="KW-0732">Signal</keyword>
<dbReference type="InterPro" id="IPR029055">
    <property type="entry name" value="Ntn_hydrolases_N"/>
</dbReference>
<dbReference type="PANTHER" id="PTHR43199:SF1">
    <property type="entry name" value="GLUTATHIONE HYDROLASE PROENZYME"/>
    <property type="match status" value="1"/>
</dbReference>
<evidence type="ECO:0000256" key="1">
    <source>
        <dbReference type="ARBA" id="ARBA00001049"/>
    </source>
</evidence>
<evidence type="ECO:0000256" key="4">
    <source>
        <dbReference type="ARBA" id="ARBA00022679"/>
    </source>
</evidence>
<dbReference type="Proteomes" id="UP001195941">
    <property type="component" value="Unassembled WGS sequence"/>
</dbReference>
<evidence type="ECO:0000256" key="8">
    <source>
        <dbReference type="ARBA" id="ARBA00047417"/>
    </source>
</evidence>
<keyword evidence="4 9" id="KW-0808">Transferase</keyword>
<comment type="catalytic activity">
    <reaction evidence="2 9">
        <text>glutathione + H2O = L-cysteinylglycine + L-glutamate</text>
        <dbReference type="Rhea" id="RHEA:28807"/>
        <dbReference type="ChEBI" id="CHEBI:15377"/>
        <dbReference type="ChEBI" id="CHEBI:29985"/>
        <dbReference type="ChEBI" id="CHEBI:57925"/>
        <dbReference type="ChEBI" id="CHEBI:61694"/>
        <dbReference type="EC" id="3.4.19.13"/>
    </reaction>
</comment>
<keyword evidence="6 9" id="KW-0865">Zymogen</keyword>
<dbReference type="PRINTS" id="PR01210">
    <property type="entry name" value="GGTRANSPTASE"/>
</dbReference>
<evidence type="ECO:0000256" key="9">
    <source>
        <dbReference type="RuleBase" id="RU368036"/>
    </source>
</evidence>
<dbReference type="PANTHER" id="PTHR43199">
    <property type="entry name" value="GLUTATHIONE HYDROLASE"/>
    <property type="match status" value="1"/>
</dbReference>
<comment type="similarity">
    <text evidence="3 9">Belongs to the gamma-glutamyltransferase family.</text>
</comment>
<dbReference type="InterPro" id="IPR043137">
    <property type="entry name" value="GGT_ssub_C"/>
</dbReference>
<reference evidence="11 12" key="1">
    <citation type="journal article" date="2021" name="Arch. Microbiol.">
        <title>Thalassobius aquimarinus sp. nov., isolated from the Sea of Japan seashore.</title>
        <authorList>
            <person name="Kurilenko V.V."/>
            <person name="Romanenko L.A."/>
            <person name="Chernysheva N.Y."/>
            <person name="Velansky P.V."/>
            <person name="Tekutyeva L.A."/>
            <person name="Isaeva M.P."/>
            <person name="Mikhailov V.V."/>
        </authorList>
    </citation>
    <scope>NUCLEOTIDE SEQUENCE [LARGE SCALE GENOMIC DNA]</scope>
    <source>
        <strain evidence="11 12">KMM 8518</strain>
    </source>
</reference>
<evidence type="ECO:0000256" key="3">
    <source>
        <dbReference type="ARBA" id="ARBA00009381"/>
    </source>
</evidence>
<dbReference type="RefSeq" id="WP_212701203.1">
    <property type="nucleotide sequence ID" value="NZ_JADMKU010000009.1"/>
</dbReference>
<keyword evidence="12" id="KW-1185">Reference proteome</keyword>
<dbReference type="Gene3D" id="1.10.246.130">
    <property type="match status" value="1"/>
</dbReference>
<evidence type="ECO:0000313" key="11">
    <source>
        <dbReference type="EMBL" id="MBR9651679.1"/>
    </source>
</evidence>
<evidence type="ECO:0000256" key="6">
    <source>
        <dbReference type="ARBA" id="ARBA00023145"/>
    </source>
</evidence>
<dbReference type="EC" id="2.3.2.2" evidence="9"/>
<comment type="catalytic activity">
    <reaction evidence="1 9">
        <text>an S-substituted glutathione + H2O = an S-substituted L-cysteinylglycine + L-glutamate</text>
        <dbReference type="Rhea" id="RHEA:59468"/>
        <dbReference type="ChEBI" id="CHEBI:15377"/>
        <dbReference type="ChEBI" id="CHEBI:29985"/>
        <dbReference type="ChEBI" id="CHEBI:90779"/>
        <dbReference type="ChEBI" id="CHEBI:143103"/>
        <dbReference type="EC" id="3.4.19.13"/>
    </reaction>
</comment>
<dbReference type="Pfam" id="PF01019">
    <property type="entry name" value="G_glu_transpept"/>
    <property type="match status" value="1"/>
</dbReference>
<comment type="caution">
    <text evidence="11">The sequence shown here is derived from an EMBL/GenBank/DDBJ whole genome shotgun (WGS) entry which is preliminary data.</text>
</comment>
<comment type="pathway">
    <text evidence="9">Sulfur metabolism; glutathione metabolism.</text>
</comment>
<proteinExistence type="inferred from homology"/>
<organism evidence="11 12">
    <name type="scientific">Thalassovita aquimarina</name>
    <dbReference type="NCBI Taxonomy" id="2785917"/>
    <lineage>
        <taxon>Bacteria</taxon>
        <taxon>Pseudomonadati</taxon>
        <taxon>Pseudomonadota</taxon>
        <taxon>Alphaproteobacteria</taxon>
        <taxon>Rhodobacterales</taxon>
        <taxon>Roseobacteraceae</taxon>
        <taxon>Thalassovita</taxon>
    </lineage>
</organism>
<accession>A0ABS5HRR9</accession>
<comment type="catalytic activity">
    <reaction evidence="8 9">
        <text>an N-terminal (5-L-glutamyl)-[peptide] + an alpha-amino acid = 5-L-glutamyl amino acid + an N-terminal L-alpha-aminoacyl-[peptide]</text>
        <dbReference type="Rhea" id="RHEA:23904"/>
        <dbReference type="Rhea" id="RHEA-COMP:9780"/>
        <dbReference type="Rhea" id="RHEA-COMP:9795"/>
        <dbReference type="ChEBI" id="CHEBI:77644"/>
        <dbReference type="ChEBI" id="CHEBI:78597"/>
        <dbReference type="ChEBI" id="CHEBI:78599"/>
        <dbReference type="ChEBI" id="CHEBI:78608"/>
        <dbReference type="EC" id="2.3.2.2"/>
    </reaction>
</comment>
<comment type="PTM">
    <text evidence="9">Cleaved by autocatalysis into a large and a small subunit.</text>
</comment>
<keyword evidence="5 9" id="KW-0378">Hydrolase</keyword>
<dbReference type="Gene3D" id="3.60.20.40">
    <property type="match status" value="1"/>
</dbReference>
<dbReference type="NCBIfam" id="TIGR00066">
    <property type="entry name" value="g_glut_trans"/>
    <property type="match status" value="1"/>
</dbReference>
<dbReference type="SUPFAM" id="SSF56235">
    <property type="entry name" value="N-terminal nucleophile aminohydrolases (Ntn hydrolases)"/>
    <property type="match status" value="1"/>
</dbReference>
<dbReference type="EMBL" id="JADMKU010000009">
    <property type="protein sequence ID" value="MBR9651679.1"/>
    <property type="molecule type" value="Genomic_DNA"/>
</dbReference>
<name>A0ABS5HRR9_9RHOB</name>
<sequence>MTGLNRVFAIAALAVLPGLPLAQQAADAVAPEAATEQETIWPGLSDAARAALRAKAEGRPVEANDWMIAAANPLAVEAGAKVLEQGGTAADAMVAIQAVLGLVEPQSSGLGGGAFLIWYDAATGQVTTLDGRETAPLAVTPRLFQDDAGEPLKFFDAVVGGLSVGTPGTPALLAEAHDRWGNRPWPGLFADAIRLAEYGFKVSPRLAGLVAQDQDRLTRFDATAGYFLPGGAPVEAGQTLRNPAYAETLKSISDQGVAAFYSGDIASDVTQAVQTAPGNPGHLSPLDLAIYRVVERAPVCVDYRGYDVCGMGPPSSGGLAVGQILGLLRPYDLAALGPESSESWRLIGDSSRLAFADRGRYVADSDFLPVPAEGMIDGEYLNDRSRLLGGDDAIPEVAPGDPSFDHALNWADDEAIEFPSTSHISIVDAYGNALSMTTTIENAFGSRLMVRGFLLNNELTDFSFRTHRDGRPIANAVAPGKRPRSSMAPTIVLKDGKPVLVIGSPGGSRIIGYVAQAIIAHIDWGMDVQQAVAMGHLVNRFGTYDVEESEPAADLAASLETLGYEVKSRALNSGLHAIAIGEGLRGGADPRREGIAIGR</sequence>
<dbReference type="GO" id="GO:0103068">
    <property type="term" value="F:leukotriene C4 gamma-glutamyl transferase activity"/>
    <property type="evidence" value="ECO:0007669"/>
    <property type="project" value="UniProtKB-EC"/>
</dbReference>
<protein>
    <recommendedName>
        <fullName evidence="9">Glutathione hydrolase proenzyme</fullName>
        <ecNumber evidence="9">2.3.2.2</ecNumber>
        <ecNumber evidence="9">3.4.19.13</ecNumber>
    </recommendedName>
    <component>
        <recommendedName>
            <fullName evidence="9">Glutathione hydrolase large chain</fullName>
        </recommendedName>
    </component>
    <component>
        <recommendedName>
            <fullName evidence="9">Glutathione hydrolase small chain</fullName>
        </recommendedName>
    </component>
</protein>
<evidence type="ECO:0000256" key="2">
    <source>
        <dbReference type="ARBA" id="ARBA00001089"/>
    </source>
</evidence>
<keyword evidence="9" id="KW-0317">Glutathione biosynthesis</keyword>
<keyword evidence="7 9" id="KW-0012">Acyltransferase</keyword>
<feature type="signal peptide" evidence="10">
    <location>
        <begin position="1"/>
        <end position="25"/>
    </location>
</feature>
<evidence type="ECO:0000313" key="12">
    <source>
        <dbReference type="Proteomes" id="UP001195941"/>
    </source>
</evidence>
<evidence type="ECO:0000256" key="7">
    <source>
        <dbReference type="ARBA" id="ARBA00023315"/>
    </source>
</evidence>